<gene>
    <name evidence="1" type="ORF">BV25DRAFT_1918996</name>
</gene>
<proteinExistence type="predicted"/>
<dbReference type="EMBL" id="MU277231">
    <property type="protein sequence ID" value="KAI0058888.1"/>
    <property type="molecule type" value="Genomic_DNA"/>
</dbReference>
<evidence type="ECO:0000313" key="2">
    <source>
        <dbReference type="Proteomes" id="UP000814140"/>
    </source>
</evidence>
<reference evidence="1" key="1">
    <citation type="submission" date="2021-03" db="EMBL/GenBank/DDBJ databases">
        <authorList>
            <consortium name="DOE Joint Genome Institute"/>
            <person name="Ahrendt S."/>
            <person name="Looney B.P."/>
            <person name="Miyauchi S."/>
            <person name="Morin E."/>
            <person name="Drula E."/>
            <person name="Courty P.E."/>
            <person name="Chicoki N."/>
            <person name="Fauchery L."/>
            <person name="Kohler A."/>
            <person name="Kuo A."/>
            <person name="Labutti K."/>
            <person name="Pangilinan J."/>
            <person name="Lipzen A."/>
            <person name="Riley R."/>
            <person name="Andreopoulos W."/>
            <person name="He G."/>
            <person name="Johnson J."/>
            <person name="Barry K.W."/>
            <person name="Grigoriev I.V."/>
            <person name="Nagy L."/>
            <person name="Hibbett D."/>
            <person name="Henrissat B."/>
            <person name="Matheny P.B."/>
            <person name="Labbe J."/>
            <person name="Martin F."/>
        </authorList>
    </citation>
    <scope>NUCLEOTIDE SEQUENCE</scope>
    <source>
        <strain evidence="1">HHB10654</strain>
    </source>
</reference>
<dbReference type="Proteomes" id="UP000814140">
    <property type="component" value="Unassembled WGS sequence"/>
</dbReference>
<evidence type="ECO:0000313" key="1">
    <source>
        <dbReference type="EMBL" id="KAI0058888.1"/>
    </source>
</evidence>
<keyword evidence="2" id="KW-1185">Reference proteome</keyword>
<accession>A0ACB8SQW8</accession>
<sequence length="224" mass="24038">MLCNPLPPPGKDPRLPQIITVSFVEGNLLSEDTGLVTPLLSFLPAVRSIRTLTADSLPLRFLREWESLSERLPDVVSINVSGVSAHGLAMALNADGALFSHLATLSVENVSFTGSVDVQLRTLADIRRLSGLWDSAPASDAEEESEMETTSEEKMASPWVASVSLFEVLLKGLRARDAASLPVDKISIRKCDVTAGMVAQLRALLGADCVESDGKEDVGPRPQM</sequence>
<protein>
    <submittedName>
        <fullName evidence="1">Uncharacterized protein</fullName>
    </submittedName>
</protein>
<comment type="caution">
    <text evidence="1">The sequence shown here is derived from an EMBL/GenBank/DDBJ whole genome shotgun (WGS) entry which is preliminary data.</text>
</comment>
<organism evidence="1 2">
    <name type="scientific">Artomyces pyxidatus</name>
    <dbReference type="NCBI Taxonomy" id="48021"/>
    <lineage>
        <taxon>Eukaryota</taxon>
        <taxon>Fungi</taxon>
        <taxon>Dikarya</taxon>
        <taxon>Basidiomycota</taxon>
        <taxon>Agaricomycotina</taxon>
        <taxon>Agaricomycetes</taxon>
        <taxon>Russulales</taxon>
        <taxon>Auriscalpiaceae</taxon>
        <taxon>Artomyces</taxon>
    </lineage>
</organism>
<name>A0ACB8SQW8_9AGAM</name>
<reference evidence="1" key="2">
    <citation type="journal article" date="2022" name="New Phytol.">
        <title>Evolutionary transition to the ectomycorrhizal habit in the genomes of a hyperdiverse lineage of mushroom-forming fungi.</title>
        <authorList>
            <person name="Looney B."/>
            <person name="Miyauchi S."/>
            <person name="Morin E."/>
            <person name="Drula E."/>
            <person name="Courty P.E."/>
            <person name="Kohler A."/>
            <person name="Kuo A."/>
            <person name="LaButti K."/>
            <person name="Pangilinan J."/>
            <person name="Lipzen A."/>
            <person name="Riley R."/>
            <person name="Andreopoulos W."/>
            <person name="He G."/>
            <person name="Johnson J."/>
            <person name="Nolan M."/>
            <person name="Tritt A."/>
            <person name="Barry K.W."/>
            <person name="Grigoriev I.V."/>
            <person name="Nagy L.G."/>
            <person name="Hibbett D."/>
            <person name="Henrissat B."/>
            <person name="Matheny P.B."/>
            <person name="Labbe J."/>
            <person name="Martin F.M."/>
        </authorList>
    </citation>
    <scope>NUCLEOTIDE SEQUENCE</scope>
    <source>
        <strain evidence="1">HHB10654</strain>
    </source>
</reference>